<keyword evidence="2" id="KW-1185">Reference proteome</keyword>
<protein>
    <submittedName>
        <fullName evidence="1">Uncharacterized protein</fullName>
    </submittedName>
</protein>
<gene>
    <name evidence="1" type="ORF">HHSLTHF2_23800</name>
</gene>
<name>A0A6F8U6D7_9GAMM</name>
<sequence>MDRTGVWQHTLLMGNASLATTLGRLHRDKGQGFVTVMADDDRASQHLEMQLASEGLGLWAQSLSLRGSVDSDASARAVTEHALSGLKGISLLVIDTADFSDEYLEALLSKLLPILLPRLAPTAQVWLADTMNVSLKALCQQWAKRHGFKVAELASRCG</sequence>
<proteinExistence type="predicted"/>
<accession>A0A6F8U6D7</accession>
<reference evidence="1 2" key="1">
    <citation type="submission" date="2020-03" db="EMBL/GenBank/DDBJ databases">
        <title>Complete Genome Sequence of Halomonas hydrothermalis Strain Slthf2, Halophilic Bacterium Isolated from Deep-Sea Hydrothermal-Vent Environments.</title>
        <authorList>
            <person name="Takeyama N."/>
            <person name="Huang M."/>
            <person name="Sato K."/>
            <person name="Galipon J."/>
            <person name="Arakawa K."/>
        </authorList>
    </citation>
    <scope>NUCLEOTIDE SEQUENCE [LARGE SCALE GENOMIC DNA]</scope>
    <source>
        <strain evidence="1 2">Slthf2</strain>
    </source>
</reference>
<organism evidence="1 2">
    <name type="scientific">Halomonas hydrothermalis</name>
    <dbReference type="NCBI Taxonomy" id="115561"/>
    <lineage>
        <taxon>Bacteria</taxon>
        <taxon>Pseudomonadati</taxon>
        <taxon>Pseudomonadota</taxon>
        <taxon>Gammaproteobacteria</taxon>
        <taxon>Oceanospirillales</taxon>
        <taxon>Halomonadaceae</taxon>
        <taxon>Halomonas</taxon>
    </lineage>
</organism>
<dbReference type="RefSeq" id="WP_172421219.1">
    <property type="nucleotide sequence ID" value="NZ_AP022843.1"/>
</dbReference>
<dbReference type="AlphaFoldDB" id="A0A6F8U6D7"/>
<evidence type="ECO:0000313" key="2">
    <source>
        <dbReference type="Proteomes" id="UP000502259"/>
    </source>
</evidence>
<dbReference type="EMBL" id="AP022843">
    <property type="protein sequence ID" value="BCB08490.1"/>
    <property type="molecule type" value="Genomic_DNA"/>
</dbReference>
<evidence type="ECO:0000313" key="1">
    <source>
        <dbReference type="EMBL" id="BCB08490.1"/>
    </source>
</evidence>
<dbReference type="Proteomes" id="UP000502259">
    <property type="component" value="Chromosome"/>
</dbReference>